<evidence type="ECO:0000256" key="1">
    <source>
        <dbReference type="ARBA" id="ARBA00022529"/>
    </source>
</evidence>
<accession>A0ABW5SB45</accession>
<reference evidence="9" key="1">
    <citation type="journal article" date="2019" name="Int. J. Syst. Evol. Microbiol.">
        <title>The Global Catalogue of Microorganisms (GCM) 10K type strain sequencing project: providing services to taxonomists for standard genome sequencing and annotation.</title>
        <authorList>
            <consortium name="The Broad Institute Genomics Platform"/>
            <consortium name="The Broad Institute Genome Sequencing Center for Infectious Disease"/>
            <person name="Wu L."/>
            <person name="Ma J."/>
        </authorList>
    </citation>
    <scope>NUCLEOTIDE SEQUENCE [LARGE SCALE GENOMIC DNA]</scope>
    <source>
        <strain evidence="9">KCTC 42255</strain>
    </source>
</reference>
<evidence type="ECO:0000259" key="7">
    <source>
        <dbReference type="PROSITE" id="PS51782"/>
    </source>
</evidence>
<feature type="signal peptide" evidence="6">
    <location>
        <begin position="1"/>
        <end position="24"/>
    </location>
</feature>
<comment type="caution">
    <text evidence="8">The sequence shown here is derived from an EMBL/GenBank/DDBJ whole genome shotgun (WGS) entry which is preliminary data.</text>
</comment>
<sequence>MTKSIHIKLLIAVALILGSCGTQKKSVNNSRKNSTQKVVSKKEIDQSVSRNQTTKKLPNYKKPTSQKPVFKDNNERYVYDYAQIAKDEMALYGIPASITLAQGILESSAGKGELTLKSNNHFGIKCNGWQGEKAYHDDDALQECFRKYKDPKYSFRDHSLFLKERKRYAFLFELDKDDYKGWAHGLKKAGYATDPRYPQKLISIIERYQLHQYDDHVLGSGSRKGNRRKAVRADHTSIRYTVQKGDTLYTIAKRYDLSVDELKALNKLKDNHLSIGQKLYVKSL</sequence>
<organism evidence="8 9">
    <name type="scientific">Mesonia sediminis</name>
    <dbReference type="NCBI Taxonomy" id="1703946"/>
    <lineage>
        <taxon>Bacteria</taxon>
        <taxon>Pseudomonadati</taxon>
        <taxon>Bacteroidota</taxon>
        <taxon>Flavobacteriia</taxon>
        <taxon>Flavobacteriales</taxon>
        <taxon>Flavobacteriaceae</taxon>
        <taxon>Mesonia</taxon>
    </lineage>
</organism>
<dbReference type="SMART" id="SM00047">
    <property type="entry name" value="LYZ2"/>
    <property type="match status" value="1"/>
</dbReference>
<feature type="compositionally biased region" description="Polar residues" evidence="5">
    <location>
        <begin position="46"/>
        <end position="66"/>
    </location>
</feature>
<dbReference type="Pfam" id="PF01476">
    <property type="entry name" value="LysM"/>
    <property type="match status" value="1"/>
</dbReference>
<dbReference type="PROSITE" id="PS51257">
    <property type="entry name" value="PROKAR_LIPOPROTEIN"/>
    <property type="match status" value="1"/>
</dbReference>
<feature type="compositionally biased region" description="Polar residues" evidence="5">
    <location>
        <begin position="24"/>
        <end position="38"/>
    </location>
</feature>
<dbReference type="PANTHER" id="PTHR33308:SF9">
    <property type="entry name" value="PEPTIDOGLYCAN HYDROLASE FLGJ"/>
    <property type="match status" value="1"/>
</dbReference>
<dbReference type="Gene3D" id="1.10.530.10">
    <property type="match status" value="1"/>
</dbReference>
<keyword evidence="3" id="KW-0378">Hydrolase</keyword>
<name>A0ABW5SB45_9FLAO</name>
<evidence type="ECO:0000256" key="4">
    <source>
        <dbReference type="ARBA" id="ARBA00032108"/>
    </source>
</evidence>
<dbReference type="Proteomes" id="UP001597357">
    <property type="component" value="Unassembled WGS sequence"/>
</dbReference>
<feature type="chain" id="PRO_5046205033" description="Peptidoglycan hydrolase" evidence="6">
    <location>
        <begin position="25"/>
        <end position="284"/>
    </location>
</feature>
<dbReference type="Pfam" id="PF01832">
    <property type="entry name" value="Glucosaminidase"/>
    <property type="match status" value="1"/>
</dbReference>
<dbReference type="InterPro" id="IPR002901">
    <property type="entry name" value="MGlyc_endo_b_GlcNAc-like_dom"/>
</dbReference>
<keyword evidence="1" id="KW-0929">Antimicrobial</keyword>
<feature type="domain" description="LysM" evidence="7">
    <location>
        <begin position="238"/>
        <end position="281"/>
    </location>
</feature>
<dbReference type="Gene3D" id="3.10.350.10">
    <property type="entry name" value="LysM domain"/>
    <property type="match status" value="1"/>
</dbReference>
<dbReference type="InterPro" id="IPR051056">
    <property type="entry name" value="Glycosyl_Hydrolase_73"/>
</dbReference>
<dbReference type="RefSeq" id="WP_379042719.1">
    <property type="nucleotide sequence ID" value="NZ_JBHULZ010000004.1"/>
</dbReference>
<evidence type="ECO:0000256" key="5">
    <source>
        <dbReference type="SAM" id="MobiDB-lite"/>
    </source>
</evidence>
<evidence type="ECO:0000256" key="6">
    <source>
        <dbReference type="SAM" id="SignalP"/>
    </source>
</evidence>
<protein>
    <recommendedName>
        <fullName evidence="4">Peptidoglycan hydrolase</fullName>
    </recommendedName>
</protein>
<evidence type="ECO:0000313" key="9">
    <source>
        <dbReference type="Proteomes" id="UP001597357"/>
    </source>
</evidence>
<proteinExistence type="predicted"/>
<evidence type="ECO:0000256" key="3">
    <source>
        <dbReference type="ARBA" id="ARBA00022801"/>
    </source>
</evidence>
<dbReference type="InterPro" id="IPR018392">
    <property type="entry name" value="LysM"/>
</dbReference>
<evidence type="ECO:0000313" key="8">
    <source>
        <dbReference type="EMBL" id="MFD2696508.1"/>
    </source>
</evidence>
<keyword evidence="9" id="KW-1185">Reference proteome</keyword>
<dbReference type="PROSITE" id="PS51782">
    <property type="entry name" value="LYSM"/>
    <property type="match status" value="1"/>
</dbReference>
<evidence type="ECO:0000256" key="2">
    <source>
        <dbReference type="ARBA" id="ARBA00022638"/>
    </source>
</evidence>
<keyword evidence="6" id="KW-0732">Signal</keyword>
<dbReference type="SMART" id="SM00257">
    <property type="entry name" value="LysM"/>
    <property type="match status" value="1"/>
</dbReference>
<feature type="region of interest" description="Disordered" evidence="5">
    <location>
        <begin position="24"/>
        <end position="66"/>
    </location>
</feature>
<gene>
    <name evidence="8" type="ORF">ACFSQ0_00735</name>
</gene>
<dbReference type="EMBL" id="JBHULZ010000004">
    <property type="protein sequence ID" value="MFD2696508.1"/>
    <property type="molecule type" value="Genomic_DNA"/>
</dbReference>
<dbReference type="PANTHER" id="PTHR33308">
    <property type="entry name" value="PEPTIDOGLYCAN HYDROLASE FLGJ"/>
    <property type="match status" value="1"/>
</dbReference>
<dbReference type="InterPro" id="IPR036779">
    <property type="entry name" value="LysM_dom_sf"/>
</dbReference>
<dbReference type="CDD" id="cd00118">
    <property type="entry name" value="LysM"/>
    <property type="match status" value="1"/>
</dbReference>
<keyword evidence="2" id="KW-0081">Bacteriolytic enzyme</keyword>
<dbReference type="SUPFAM" id="SSF54106">
    <property type="entry name" value="LysM domain"/>
    <property type="match status" value="1"/>
</dbReference>